<dbReference type="InterPro" id="IPR051446">
    <property type="entry name" value="HTH_trans_reg/aminotransferase"/>
</dbReference>
<dbReference type="Pfam" id="PF00392">
    <property type="entry name" value="GntR"/>
    <property type="match status" value="1"/>
</dbReference>
<dbReference type="Gene3D" id="1.10.10.10">
    <property type="entry name" value="Winged helix-like DNA-binding domain superfamily/Winged helix DNA-binding domain"/>
    <property type="match status" value="1"/>
</dbReference>
<accession>A0A1S1HSN5</accession>
<evidence type="ECO:0000259" key="6">
    <source>
        <dbReference type="PROSITE" id="PS50949"/>
    </source>
</evidence>
<dbReference type="SMART" id="SM00345">
    <property type="entry name" value="HTH_GNTR"/>
    <property type="match status" value="1"/>
</dbReference>
<evidence type="ECO:0000256" key="4">
    <source>
        <dbReference type="ARBA" id="ARBA00023125"/>
    </source>
</evidence>
<keyword evidence="8" id="KW-1185">Reference proteome</keyword>
<evidence type="ECO:0000256" key="3">
    <source>
        <dbReference type="ARBA" id="ARBA00023015"/>
    </source>
</evidence>
<feature type="domain" description="HTH gntR-type" evidence="6">
    <location>
        <begin position="14"/>
        <end position="82"/>
    </location>
</feature>
<dbReference type="InterPro" id="IPR015424">
    <property type="entry name" value="PyrdxlP-dep_Trfase"/>
</dbReference>
<keyword evidence="2" id="KW-0663">Pyridoxal phosphate</keyword>
<proteinExistence type="inferred from homology"/>
<dbReference type="InterPro" id="IPR015421">
    <property type="entry name" value="PyrdxlP-dep_Trfase_major"/>
</dbReference>
<keyword evidence="5" id="KW-0804">Transcription</keyword>
<dbReference type="PANTHER" id="PTHR46577:SF1">
    <property type="entry name" value="HTH-TYPE TRANSCRIPTIONAL REGULATORY PROTEIN GABR"/>
    <property type="match status" value="1"/>
</dbReference>
<dbReference type="AlphaFoldDB" id="A0A1S1HSN5"/>
<dbReference type="InterPro" id="IPR000524">
    <property type="entry name" value="Tscrpt_reg_HTH_GntR"/>
</dbReference>
<dbReference type="InterPro" id="IPR036388">
    <property type="entry name" value="WH-like_DNA-bd_sf"/>
</dbReference>
<dbReference type="Proteomes" id="UP000179588">
    <property type="component" value="Unassembled WGS sequence"/>
</dbReference>
<dbReference type="Pfam" id="PF00155">
    <property type="entry name" value="Aminotran_1_2"/>
    <property type="match status" value="1"/>
</dbReference>
<keyword evidence="3" id="KW-0805">Transcription regulation</keyword>
<evidence type="ECO:0000313" key="8">
    <source>
        <dbReference type="Proteomes" id="UP000179588"/>
    </source>
</evidence>
<evidence type="ECO:0000256" key="2">
    <source>
        <dbReference type="ARBA" id="ARBA00022898"/>
    </source>
</evidence>
<keyword evidence="4" id="KW-0238">DNA-binding</keyword>
<dbReference type="GO" id="GO:0030170">
    <property type="term" value="F:pyridoxal phosphate binding"/>
    <property type="evidence" value="ECO:0007669"/>
    <property type="project" value="InterPro"/>
</dbReference>
<dbReference type="GO" id="GO:0003677">
    <property type="term" value="F:DNA binding"/>
    <property type="evidence" value="ECO:0007669"/>
    <property type="project" value="UniProtKB-KW"/>
</dbReference>
<evidence type="ECO:0000313" key="7">
    <source>
        <dbReference type="EMBL" id="OHT25429.1"/>
    </source>
</evidence>
<comment type="similarity">
    <text evidence="1">In the C-terminal section; belongs to the class-I pyridoxal-phosphate-dependent aminotransferase family.</text>
</comment>
<dbReference type="SUPFAM" id="SSF46785">
    <property type="entry name" value="Winged helix' DNA-binding domain"/>
    <property type="match status" value="1"/>
</dbReference>
<evidence type="ECO:0000256" key="5">
    <source>
        <dbReference type="ARBA" id="ARBA00023163"/>
    </source>
</evidence>
<dbReference type="SUPFAM" id="SSF53383">
    <property type="entry name" value="PLP-dependent transferases"/>
    <property type="match status" value="1"/>
</dbReference>
<dbReference type="GO" id="GO:0003700">
    <property type="term" value="F:DNA-binding transcription factor activity"/>
    <property type="evidence" value="ECO:0007669"/>
    <property type="project" value="InterPro"/>
</dbReference>
<dbReference type="InterPro" id="IPR036390">
    <property type="entry name" value="WH_DNA-bd_sf"/>
</dbReference>
<evidence type="ECO:0000256" key="1">
    <source>
        <dbReference type="ARBA" id="ARBA00005384"/>
    </source>
</evidence>
<dbReference type="CDD" id="cd00609">
    <property type="entry name" value="AAT_like"/>
    <property type="match status" value="1"/>
</dbReference>
<comment type="caution">
    <text evidence="7">The sequence shown here is derived from an EMBL/GenBank/DDBJ whole genome shotgun (WGS) entry which is preliminary data.</text>
</comment>
<dbReference type="InterPro" id="IPR004839">
    <property type="entry name" value="Aminotransferase_I/II_large"/>
</dbReference>
<organism evidence="7 8">
    <name type="scientific">Providencia stuartii</name>
    <dbReference type="NCBI Taxonomy" id="588"/>
    <lineage>
        <taxon>Bacteria</taxon>
        <taxon>Pseudomonadati</taxon>
        <taxon>Pseudomonadota</taxon>
        <taxon>Gammaproteobacteria</taxon>
        <taxon>Enterobacterales</taxon>
        <taxon>Morganellaceae</taxon>
        <taxon>Providencia</taxon>
    </lineage>
</organism>
<dbReference type="CDD" id="cd07377">
    <property type="entry name" value="WHTH_GntR"/>
    <property type="match status" value="1"/>
</dbReference>
<sequence>MVSNIFKVDSTLNEPLYMQLYHRFRDAIDSGQLLAEQRVPSIRALASELNLARGTVELTYQLLISEGILIGRGAKGTFIAPMANCLRNKKSIITPNFNQDTHNAQVTSFYHENEVLPFQLGIPALDAFPLTLWNRLMHRVLRNTESVQLGYPDPQGFIGLREALASYLAVSRGVVCSPEQIFISSGYRASLLLILRSLFQEGDVGWFEEPGYHIAREFLQKMGMVLVPIDVDAEGINVHLGNKTAAKAKFALVTPTHQSPTNVTLSLERRMDLLKWANEHKSWVIEDDYDSEFRYLGRPIPALKNLDNDNRVIYCGTLSKALFPSLRLSYMVVPTHQVARFKNTAQQLGGNSPIWTQQVSQLFIQEGHFSRHLRKMRNLYRQRRQYLIDAINQVFADILFVHQQSGGMHIVAELINGQSSERFVKQANRQGIGIQSLTSWMQSNHSTQIILLGFTNIKSAQDAFELCLKLKNCYFLTQ</sequence>
<name>A0A1S1HSN5_PROST</name>
<dbReference type="PANTHER" id="PTHR46577">
    <property type="entry name" value="HTH-TYPE TRANSCRIPTIONAL REGULATORY PROTEIN GABR"/>
    <property type="match status" value="1"/>
</dbReference>
<dbReference type="Gene3D" id="3.40.640.10">
    <property type="entry name" value="Type I PLP-dependent aspartate aminotransferase-like (Major domain)"/>
    <property type="match status" value="1"/>
</dbReference>
<gene>
    <name evidence="7" type="ORF">A3Q29_14075</name>
</gene>
<dbReference type="EMBL" id="LVIE01000035">
    <property type="protein sequence ID" value="OHT25429.1"/>
    <property type="molecule type" value="Genomic_DNA"/>
</dbReference>
<reference evidence="7 8" key="1">
    <citation type="submission" date="2016-03" db="EMBL/GenBank/DDBJ databases">
        <title>Genome sequence of Providencia stuartii strain, isolated from the salivary glands of larval Lucilia sericata.</title>
        <authorList>
            <person name="Yuan Y."/>
            <person name="Zhang Y."/>
            <person name="Fu S."/>
            <person name="Crippen T.L."/>
            <person name="Visi D."/>
            <person name="Benbow M.E."/>
            <person name="Allen M."/>
            <person name="Tomberlin J.K."/>
            <person name="Sze S.-H."/>
            <person name="Tarone A.M."/>
        </authorList>
    </citation>
    <scope>NUCLEOTIDE SEQUENCE [LARGE SCALE GENOMIC DNA]</scope>
    <source>
        <strain evidence="7 8">Crippen</strain>
    </source>
</reference>
<dbReference type="PROSITE" id="PS50949">
    <property type="entry name" value="HTH_GNTR"/>
    <property type="match status" value="1"/>
</dbReference>
<protein>
    <recommendedName>
        <fullName evidence="6">HTH gntR-type domain-containing protein</fullName>
    </recommendedName>
</protein>